<dbReference type="RefSeq" id="WP_377812211.1">
    <property type="nucleotide sequence ID" value="NZ_JBHRSJ010000001.1"/>
</dbReference>
<dbReference type="NCBIfam" id="TIGR02001">
    <property type="entry name" value="gcw_chp"/>
    <property type="match status" value="1"/>
</dbReference>
<dbReference type="InterPro" id="IPR010239">
    <property type="entry name" value="CHP02001"/>
</dbReference>
<protein>
    <submittedName>
        <fullName evidence="2">TorF family putative porin</fullName>
    </submittedName>
</protein>
<feature type="chain" id="PRO_5045612633" evidence="1">
    <location>
        <begin position="20"/>
        <end position="239"/>
    </location>
</feature>
<evidence type="ECO:0000313" key="3">
    <source>
        <dbReference type="Proteomes" id="UP001595457"/>
    </source>
</evidence>
<feature type="signal peptide" evidence="1">
    <location>
        <begin position="1"/>
        <end position="19"/>
    </location>
</feature>
<comment type="caution">
    <text evidence="2">The sequence shown here is derived from an EMBL/GenBank/DDBJ whole genome shotgun (WGS) entry which is preliminary data.</text>
</comment>
<evidence type="ECO:0000256" key="1">
    <source>
        <dbReference type="SAM" id="SignalP"/>
    </source>
</evidence>
<keyword evidence="1" id="KW-0732">Signal</keyword>
<dbReference type="Proteomes" id="UP001595457">
    <property type="component" value="Unassembled WGS sequence"/>
</dbReference>
<evidence type="ECO:0000313" key="2">
    <source>
        <dbReference type="EMBL" id="MFC2970639.1"/>
    </source>
</evidence>
<dbReference type="EMBL" id="JBHRSJ010000001">
    <property type="protein sequence ID" value="MFC2970639.1"/>
    <property type="molecule type" value="Genomic_DNA"/>
</dbReference>
<proteinExistence type="predicted"/>
<dbReference type="Pfam" id="PF09694">
    <property type="entry name" value="Gcw_chp"/>
    <property type="match status" value="1"/>
</dbReference>
<name>A0ABV7AMM2_9GAMM</name>
<sequence length="239" mass="26321">MFLRMLLFPALLFGSGAYAQVMQRELGDFELKLATTPTRNMAQGLIQPARSGNFHGGLDLTHANGWYFGQWSPSVGITPGSQLEMDSYVGYAGTRGNGPGYEIGVIRYAYPYLKNADRHEVYAGLTLLGSRLGAALSRANDRADNTLLVDLGQRSPLNLDVTLKYASHSLNNPVSLANGRSVRNYNDWSLNLSRPWLGIRFDLSYSGSDLDNRGGCAVYSGQNAQCNDFLLLKMEHPLY</sequence>
<reference evidence="3" key="1">
    <citation type="journal article" date="2019" name="Int. J. Syst. Evol. Microbiol.">
        <title>The Global Catalogue of Microorganisms (GCM) 10K type strain sequencing project: providing services to taxonomists for standard genome sequencing and annotation.</title>
        <authorList>
            <consortium name="The Broad Institute Genomics Platform"/>
            <consortium name="The Broad Institute Genome Sequencing Center for Infectious Disease"/>
            <person name="Wu L."/>
            <person name="Ma J."/>
        </authorList>
    </citation>
    <scope>NUCLEOTIDE SEQUENCE [LARGE SCALE GENOMIC DNA]</scope>
    <source>
        <strain evidence="3">KCTC 62195</strain>
    </source>
</reference>
<organism evidence="2 3">
    <name type="scientific">Azotobacter bryophylli</name>
    <dbReference type="NCBI Taxonomy" id="1986537"/>
    <lineage>
        <taxon>Bacteria</taxon>
        <taxon>Pseudomonadati</taxon>
        <taxon>Pseudomonadota</taxon>
        <taxon>Gammaproteobacteria</taxon>
        <taxon>Pseudomonadales</taxon>
        <taxon>Pseudomonadaceae</taxon>
        <taxon>Azotobacter</taxon>
    </lineage>
</organism>
<accession>A0ABV7AMM2</accession>
<gene>
    <name evidence="2" type="ORF">ACFOJE_00225</name>
</gene>
<keyword evidence="3" id="KW-1185">Reference proteome</keyword>